<evidence type="ECO:0000259" key="13">
    <source>
        <dbReference type="PROSITE" id="PS51199"/>
    </source>
</evidence>
<dbReference type="Pfam" id="PF00772">
    <property type="entry name" value="DnaB"/>
    <property type="match status" value="1"/>
</dbReference>
<dbReference type="FunFam" id="1.10.860.10:FF:000001">
    <property type="entry name" value="Replicative DNA helicase"/>
    <property type="match status" value="1"/>
</dbReference>
<evidence type="ECO:0000313" key="14">
    <source>
        <dbReference type="EMBL" id="SCZ76604.1"/>
    </source>
</evidence>
<dbReference type="PROSITE" id="PS51199">
    <property type="entry name" value="SF4_HELICASE"/>
    <property type="match status" value="1"/>
</dbReference>
<comment type="catalytic activity">
    <reaction evidence="10 12">
        <text>ATP + H2O = ADP + phosphate + H(+)</text>
        <dbReference type="Rhea" id="RHEA:13065"/>
        <dbReference type="ChEBI" id="CHEBI:15377"/>
        <dbReference type="ChEBI" id="CHEBI:15378"/>
        <dbReference type="ChEBI" id="CHEBI:30616"/>
        <dbReference type="ChEBI" id="CHEBI:43474"/>
        <dbReference type="ChEBI" id="CHEBI:456216"/>
        <dbReference type="EC" id="5.6.2.3"/>
    </reaction>
</comment>
<dbReference type="InterPro" id="IPR027417">
    <property type="entry name" value="P-loop_NTPase"/>
</dbReference>
<keyword evidence="9" id="KW-0413">Isomerase</keyword>
<dbReference type="GO" id="GO:0043139">
    <property type="term" value="F:5'-3' DNA helicase activity"/>
    <property type="evidence" value="ECO:0007669"/>
    <property type="project" value="UniProtKB-EC"/>
</dbReference>
<comment type="function">
    <text evidence="12">The main replicative DNA helicase, it participates in initiation and elongation during chromosome replication. Travels ahead of the DNA replisome, separating dsDNA into templates for DNA synthesis. A processive ATP-dependent 5'-3' DNA helicase it has DNA-dependent ATPase activity.</text>
</comment>
<dbReference type="GO" id="GO:0003677">
    <property type="term" value="F:DNA binding"/>
    <property type="evidence" value="ECO:0007669"/>
    <property type="project" value="UniProtKB-UniRule"/>
</dbReference>
<dbReference type="GO" id="GO:0005829">
    <property type="term" value="C:cytosol"/>
    <property type="evidence" value="ECO:0007669"/>
    <property type="project" value="TreeGrafter"/>
</dbReference>
<dbReference type="CDD" id="cd00984">
    <property type="entry name" value="DnaB_C"/>
    <property type="match status" value="1"/>
</dbReference>
<evidence type="ECO:0000256" key="10">
    <source>
        <dbReference type="ARBA" id="ARBA00048954"/>
    </source>
</evidence>
<keyword evidence="8 12" id="KW-0238">DNA-binding</keyword>
<dbReference type="GO" id="GO:0006269">
    <property type="term" value="P:DNA replication, synthesis of primer"/>
    <property type="evidence" value="ECO:0007669"/>
    <property type="project" value="UniProtKB-UniRule"/>
</dbReference>
<dbReference type="InterPro" id="IPR007692">
    <property type="entry name" value="DNA_helicase_DnaB"/>
</dbReference>
<proteinExistence type="inferred from homology"/>
<dbReference type="NCBIfam" id="NF004384">
    <property type="entry name" value="PRK05748.1"/>
    <property type="match status" value="1"/>
</dbReference>
<gene>
    <name evidence="14" type="ORF">SAMN03080599_00325</name>
</gene>
<feature type="domain" description="SF4 helicase" evidence="13">
    <location>
        <begin position="176"/>
        <end position="441"/>
    </location>
</feature>
<evidence type="ECO:0000256" key="1">
    <source>
        <dbReference type="ARBA" id="ARBA00008428"/>
    </source>
</evidence>
<evidence type="ECO:0000256" key="12">
    <source>
        <dbReference type="RuleBase" id="RU362085"/>
    </source>
</evidence>
<organism evidence="14 15">
    <name type="scientific">Acidaminobacter hydrogenoformans DSM 2784</name>
    <dbReference type="NCBI Taxonomy" id="1120920"/>
    <lineage>
        <taxon>Bacteria</taxon>
        <taxon>Bacillati</taxon>
        <taxon>Bacillota</taxon>
        <taxon>Clostridia</taxon>
        <taxon>Peptostreptococcales</taxon>
        <taxon>Acidaminobacteraceae</taxon>
        <taxon>Acidaminobacter</taxon>
    </lineage>
</organism>
<dbReference type="InterPro" id="IPR007693">
    <property type="entry name" value="DNA_helicase_DnaB-like_N"/>
</dbReference>
<dbReference type="InterPro" id="IPR036185">
    <property type="entry name" value="DNA_heli_DnaB-like_N_sf"/>
</dbReference>
<keyword evidence="4 12" id="KW-0547">Nucleotide-binding</keyword>
<dbReference type="Proteomes" id="UP000199208">
    <property type="component" value="Unassembled WGS sequence"/>
</dbReference>
<evidence type="ECO:0000256" key="5">
    <source>
        <dbReference type="ARBA" id="ARBA00022801"/>
    </source>
</evidence>
<keyword evidence="15" id="KW-1185">Reference proteome</keyword>
<keyword evidence="5 12" id="KW-0378">Hydrolase</keyword>
<evidence type="ECO:0000256" key="11">
    <source>
        <dbReference type="NCBIfam" id="TIGR00665"/>
    </source>
</evidence>
<dbReference type="GO" id="GO:1990077">
    <property type="term" value="C:primosome complex"/>
    <property type="evidence" value="ECO:0007669"/>
    <property type="project" value="UniProtKB-UniRule"/>
</dbReference>
<dbReference type="STRING" id="1120920.SAMN03080599_00325"/>
<keyword evidence="7 12" id="KW-0067">ATP-binding</keyword>
<dbReference type="RefSeq" id="WP_092589132.1">
    <property type="nucleotide sequence ID" value="NZ_FMWL01000001.1"/>
</dbReference>
<dbReference type="FunFam" id="3.40.50.300:FF:000076">
    <property type="entry name" value="Replicative DNA helicase"/>
    <property type="match status" value="1"/>
</dbReference>
<evidence type="ECO:0000256" key="8">
    <source>
        <dbReference type="ARBA" id="ARBA00023125"/>
    </source>
</evidence>
<reference evidence="14 15" key="1">
    <citation type="submission" date="2016-10" db="EMBL/GenBank/DDBJ databases">
        <authorList>
            <person name="de Groot N.N."/>
        </authorList>
    </citation>
    <scope>NUCLEOTIDE SEQUENCE [LARGE SCALE GENOMIC DNA]</scope>
    <source>
        <strain evidence="14 15">DSM 2784</strain>
    </source>
</reference>
<dbReference type="EC" id="5.6.2.3" evidence="11 12"/>
<dbReference type="PANTHER" id="PTHR30153:SF2">
    <property type="entry name" value="REPLICATIVE DNA HELICASE"/>
    <property type="match status" value="1"/>
</dbReference>
<protein>
    <recommendedName>
        <fullName evidence="11 12">Replicative DNA helicase</fullName>
        <ecNumber evidence="11 12">5.6.2.3</ecNumber>
    </recommendedName>
</protein>
<dbReference type="Gene3D" id="1.10.860.10">
    <property type="entry name" value="DNAb Helicase, Chain A"/>
    <property type="match status" value="1"/>
</dbReference>
<dbReference type="PANTHER" id="PTHR30153">
    <property type="entry name" value="REPLICATIVE DNA HELICASE DNAB"/>
    <property type="match status" value="1"/>
</dbReference>
<evidence type="ECO:0000256" key="3">
    <source>
        <dbReference type="ARBA" id="ARBA00022705"/>
    </source>
</evidence>
<evidence type="ECO:0000256" key="2">
    <source>
        <dbReference type="ARBA" id="ARBA00022515"/>
    </source>
</evidence>
<dbReference type="Gene3D" id="3.40.50.300">
    <property type="entry name" value="P-loop containing nucleotide triphosphate hydrolases"/>
    <property type="match status" value="1"/>
</dbReference>
<evidence type="ECO:0000256" key="7">
    <source>
        <dbReference type="ARBA" id="ARBA00022840"/>
    </source>
</evidence>
<evidence type="ECO:0000256" key="6">
    <source>
        <dbReference type="ARBA" id="ARBA00022806"/>
    </source>
</evidence>
<evidence type="ECO:0000313" key="15">
    <source>
        <dbReference type="Proteomes" id="UP000199208"/>
    </source>
</evidence>
<evidence type="ECO:0000256" key="9">
    <source>
        <dbReference type="ARBA" id="ARBA00023235"/>
    </source>
</evidence>
<name>A0A1G5RRD4_9FIRM</name>
<dbReference type="EMBL" id="FMWL01000001">
    <property type="protein sequence ID" value="SCZ76604.1"/>
    <property type="molecule type" value="Genomic_DNA"/>
</dbReference>
<comment type="similarity">
    <text evidence="1 12">Belongs to the helicase family. DnaB subfamily.</text>
</comment>
<keyword evidence="2 12" id="KW-0639">Primosome</keyword>
<dbReference type="Pfam" id="PF03796">
    <property type="entry name" value="DnaB_C"/>
    <property type="match status" value="1"/>
</dbReference>
<dbReference type="NCBIfam" id="TIGR00665">
    <property type="entry name" value="DnaB"/>
    <property type="match status" value="1"/>
</dbReference>
<dbReference type="SUPFAM" id="SSF48024">
    <property type="entry name" value="N-terminal domain of DnaB helicase"/>
    <property type="match status" value="1"/>
</dbReference>
<dbReference type="GO" id="GO:0005524">
    <property type="term" value="F:ATP binding"/>
    <property type="evidence" value="ECO:0007669"/>
    <property type="project" value="UniProtKB-UniRule"/>
</dbReference>
<keyword evidence="6 12" id="KW-0347">Helicase</keyword>
<accession>A0A1G5RRD4</accession>
<dbReference type="InterPro" id="IPR007694">
    <property type="entry name" value="DNA_helicase_DnaB-like_C"/>
</dbReference>
<dbReference type="OrthoDB" id="9773982at2"/>
<dbReference type="AlphaFoldDB" id="A0A1G5RRD4"/>
<keyword evidence="3 12" id="KW-0235">DNA replication</keyword>
<dbReference type="GO" id="GO:0016887">
    <property type="term" value="F:ATP hydrolysis activity"/>
    <property type="evidence" value="ECO:0007669"/>
    <property type="project" value="RHEA"/>
</dbReference>
<dbReference type="SUPFAM" id="SSF52540">
    <property type="entry name" value="P-loop containing nucleoside triphosphate hydrolases"/>
    <property type="match status" value="1"/>
</dbReference>
<dbReference type="GO" id="GO:0042802">
    <property type="term" value="F:identical protein binding"/>
    <property type="evidence" value="ECO:0007669"/>
    <property type="project" value="UniProtKB-ARBA"/>
</dbReference>
<dbReference type="InterPro" id="IPR016136">
    <property type="entry name" value="DNA_helicase_N/primase_C"/>
</dbReference>
<sequence length="446" mass="49870">MELNPKMPPHSIEAEQSALGAMILDKAAISDVVEIVESGDFYKEAHSEIFSAILRLYGRNEPVDIVTLSDELTRAGMLEAVGGIEYLSDLSSFGVLSTNARHYASIIEEKSMLRTLIRTSSEVLERGYDNEGADTLLEFAEQTIFDISQKKNRMGLEPIREVLIKAYERIEQLFASKASITGLSTGFKDLDQKLSGLQKSDLVLVAARPSMGKTAFALNLCQNAALRNDASVAVFSLEMSKEQLVQRMLSSEAQIPMQNMRNGKLAEDDWVALTKAMSKLSAAKIHIDDTPAITPLELRAKCRRLKMEKGLDMIMIDYLQLMNVSGRSESRQQEISTISRSLKAIAREMDCPVVALSQLSRAPELRADHRPMLSDLRESGAIEQDADVVMFLYRDEYYDKESERKNIADLIIAKQRNGEVGDVELVWLGQYAKFADKAHYVDEPVF</sequence>
<evidence type="ECO:0000256" key="4">
    <source>
        <dbReference type="ARBA" id="ARBA00022741"/>
    </source>
</evidence>